<dbReference type="InterPro" id="IPR036895">
    <property type="entry name" value="Uracil-DNA_glycosylase-like_sf"/>
</dbReference>
<dbReference type="Proteomes" id="UP000504693">
    <property type="component" value="Chromosome"/>
</dbReference>
<dbReference type="PANTHER" id="PTHR42160">
    <property type="entry name" value="URACIL-DNA GLYCOSYLASE SUPERFAMILY PROTEIN"/>
    <property type="match status" value="1"/>
</dbReference>
<dbReference type="PANTHER" id="PTHR42160:SF1">
    <property type="entry name" value="URACIL-DNA GLYCOSYLASE SUPERFAMILY PROTEIN"/>
    <property type="match status" value="1"/>
</dbReference>
<organism evidence="2 3">
    <name type="scientific">Erythrobacter mangrovi</name>
    <dbReference type="NCBI Taxonomy" id="2739433"/>
    <lineage>
        <taxon>Bacteria</taxon>
        <taxon>Pseudomonadati</taxon>
        <taxon>Pseudomonadota</taxon>
        <taxon>Alphaproteobacteria</taxon>
        <taxon>Sphingomonadales</taxon>
        <taxon>Erythrobacteraceae</taxon>
        <taxon>Erythrobacter/Porphyrobacter group</taxon>
        <taxon>Erythrobacter</taxon>
    </lineage>
</organism>
<dbReference type="SMART" id="SM00986">
    <property type="entry name" value="UDG"/>
    <property type="match status" value="1"/>
</dbReference>
<keyword evidence="3" id="KW-1185">Reference proteome</keyword>
<feature type="domain" description="Uracil-DNA glycosylase-like" evidence="1">
    <location>
        <begin position="32"/>
        <end position="188"/>
    </location>
</feature>
<protein>
    <submittedName>
        <fullName evidence="2">Uracil-DNA glycosylase family protein</fullName>
    </submittedName>
</protein>
<dbReference type="CDD" id="cd10033">
    <property type="entry name" value="UDG_like"/>
    <property type="match status" value="1"/>
</dbReference>
<dbReference type="SMART" id="SM00987">
    <property type="entry name" value="UreE_C"/>
    <property type="match status" value="1"/>
</dbReference>
<sequence length="198" mass="22051">MTDETDTSDAALLGAIRSCSTCDTLPLGPRPILQWNRRAPILIAGQAPGSRTHHKGIPFDDPSGDRLRQWLGIDRDAFYDSSLFAVVPMAFCFPGSGERGDLPPPPQCAAQWRSRLLDRMDGVQLTIVLGRYAASWHGFDKKETLANLTGQWRETLPSAIVLPHPSPRNRMWFTRNPWFEAEVIPALRERVHALIAAA</sequence>
<name>A0A7D3XTC8_9SPHN</name>
<evidence type="ECO:0000259" key="1">
    <source>
        <dbReference type="SMART" id="SM00986"/>
    </source>
</evidence>
<dbReference type="Pfam" id="PF03167">
    <property type="entry name" value="UDG"/>
    <property type="match status" value="1"/>
</dbReference>
<dbReference type="RefSeq" id="WP_173215491.1">
    <property type="nucleotide sequence ID" value="NZ_CP053921.1"/>
</dbReference>
<dbReference type="KEGG" id="emv:HQR01_13690"/>
<dbReference type="InterPro" id="IPR005122">
    <property type="entry name" value="Uracil-DNA_glycosylase-like"/>
</dbReference>
<evidence type="ECO:0000313" key="3">
    <source>
        <dbReference type="Proteomes" id="UP000504693"/>
    </source>
</evidence>
<reference evidence="2 3" key="1">
    <citation type="submission" date="2020-05" db="EMBL/GenBank/DDBJ databases">
        <title>Erythrobacter mangrovi sp. nov., isolated from rhizosphere soil of mangrove plant (Kandelia candel).</title>
        <authorList>
            <person name="Ye Y.H."/>
        </authorList>
    </citation>
    <scope>NUCLEOTIDE SEQUENCE [LARGE SCALE GENOMIC DNA]</scope>
    <source>
        <strain evidence="2 3">EB310</strain>
    </source>
</reference>
<dbReference type="EMBL" id="CP053921">
    <property type="protein sequence ID" value="QKG72331.1"/>
    <property type="molecule type" value="Genomic_DNA"/>
</dbReference>
<evidence type="ECO:0000313" key="2">
    <source>
        <dbReference type="EMBL" id="QKG72331.1"/>
    </source>
</evidence>
<proteinExistence type="predicted"/>
<accession>A0A7D3XTC8</accession>
<dbReference type="InterPro" id="IPR047124">
    <property type="entry name" value="HI_0220.2"/>
</dbReference>
<dbReference type="AlphaFoldDB" id="A0A7D3XTC8"/>
<dbReference type="Gene3D" id="3.40.470.10">
    <property type="entry name" value="Uracil-DNA glycosylase-like domain"/>
    <property type="match status" value="1"/>
</dbReference>
<gene>
    <name evidence="2" type="ORF">HQR01_13690</name>
</gene>
<dbReference type="SUPFAM" id="SSF52141">
    <property type="entry name" value="Uracil-DNA glycosylase-like"/>
    <property type="match status" value="1"/>
</dbReference>